<dbReference type="EMBL" id="LIDT01000038">
    <property type="protein sequence ID" value="OCR28324.1"/>
    <property type="molecule type" value="Genomic_DNA"/>
</dbReference>
<keyword evidence="1" id="KW-0175">Coiled coil</keyword>
<feature type="coiled-coil region" evidence="1">
    <location>
        <begin position="20"/>
        <end position="47"/>
    </location>
</feature>
<gene>
    <name evidence="2" type="ORF">AC094_35880</name>
</gene>
<evidence type="ECO:0000313" key="3">
    <source>
        <dbReference type="Proteomes" id="UP000093197"/>
    </source>
</evidence>
<organism evidence="2 3">
    <name type="scientific">Bacteroides fragilis</name>
    <dbReference type="NCBI Taxonomy" id="817"/>
    <lineage>
        <taxon>Bacteria</taxon>
        <taxon>Pseudomonadati</taxon>
        <taxon>Bacteroidota</taxon>
        <taxon>Bacteroidia</taxon>
        <taxon>Bacteroidales</taxon>
        <taxon>Bacteroidaceae</taxon>
        <taxon>Bacteroides</taxon>
    </lineage>
</organism>
<dbReference type="Proteomes" id="UP000093197">
    <property type="component" value="Unassembled WGS sequence"/>
</dbReference>
<name>A0A853PR78_BACFG</name>
<dbReference type="RefSeq" id="WP_170817521.1">
    <property type="nucleotide sequence ID" value="NZ_JACFSW010000004.1"/>
</dbReference>
<accession>A0A853PR78</accession>
<proteinExistence type="predicted"/>
<evidence type="ECO:0000256" key="1">
    <source>
        <dbReference type="SAM" id="Coils"/>
    </source>
</evidence>
<comment type="caution">
    <text evidence="2">The sequence shown here is derived from an EMBL/GenBank/DDBJ whole genome shotgun (WGS) entry which is preliminary data.</text>
</comment>
<evidence type="ECO:0000313" key="2">
    <source>
        <dbReference type="EMBL" id="OCR28324.1"/>
    </source>
</evidence>
<dbReference type="AlphaFoldDB" id="A0A853PR78"/>
<protein>
    <submittedName>
        <fullName evidence="2">Uncharacterized protein</fullName>
    </submittedName>
</protein>
<sequence>MNVGHHVNGNGNNVSGDIALSECQRELSHLKQLLEEKERTIQILLKQIND</sequence>
<reference evidence="2 3" key="1">
    <citation type="journal article" date="2016" name="PLoS ONE">
        <title>Genomic Diversity of Enterotoxigenic Strains of Bacteroides fragilis.</title>
        <authorList>
            <person name="Pierce J.V."/>
            <person name="Bernstein H.D."/>
        </authorList>
    </citation>
    <scope>NUCLEOTIDE SEQUENCE [LARGE SCALE GENOMIC DNA]</scope>
    <source>
        <strain evidence="2 3">20793-3</strain>
    </source>
</reference>